<dbReference type="GO" id="GO:0032422">
    <property type="term" value="F:purine-rich negative regulatory element binding"/>
    <property type="evidence" value="ECO:0007669"/>
    <property type="project" value="InterPro"/>
</dbReference>
<evidence type="ECO:0000313" key="3">
    <source>
        <dbReference type="EMBL" id="KJF43212.1"/>
    </source>
</evidence>
<dbReference type="Pfam" id="PF11680">
    <property type="entry name" value="DUF3276"/>
    <property type="match status" value="1"/>
</dbReference>
<evidence type="ECO:0000313" key="4">
    <source>
        <dbReference type="Proteomes" id="UP000032544"/>
    </source>
</evidence>
<reference evidence="3 4" key="1">
    <citation type="submission" date="2014-09" db="EMBL/GenBank/DDBJ databases">
        <title>Draft Genome Sequence of Draconibacterium sp. JN14CK-3.</title>
        <authorList>
            <person name="Dong C."/>
            <person name="Lai Q."/>
            <person name="Shao Z."/>
        </authorList>
    </citation>
    <scope>NUCLEOTIDE SEQUENCE [LARGE SCALE GENOMIC DNA]</scope>
    <source>
        <strain evidence="3 4">JN14CK-3</strain>
    </source>
</reference>
<comment type="similarity">
    <text evidence="1">Belongs to the PUR DNA-binding protein family.</text>
</comment>
<keyword evidence="4" id="KW-1185">Reference proteome</keyword>
<evidence type="ECO:0000256" key="1">
    <source>
        <dbReference type="ARBA" id="ARBA00009251"/>
    </source>
</evidence>
<dbReference type="RefSeq" id="WP_045030366.1">
    <property type="nucleotide sequence ID" value="NZ_JRHC01000003.1"/>
</dbReference>
<dbReference type="InterPro" id="IPR006628">
    <property type="entry name" value="PUR-bd_fam"/>
</dbReference>
<organism evidence="3 4">
    <name type="scientific">Draconibacterium sediminis</name>
    <dbReference type="NCBI Taxonomy" id="1544798"/>
    <lineage>
        <taxon>Bacteria</taxon>
        <taxon>Pseudomonadati</taxon>
        <taxon>Bacteroidota</taxon>
        <taxon>Bacteroidia</taxon>
        <taxon>Marinilabiliales</taxon>
        <taxon>Prolixibacteraceae</taxon>
        <taxon>Draconibacterium</taxon>
    </lineage>
</organism>
<accession>A0A0D8J8N4</accession>
<dbReference type="AlphaFoldDB" id="A0A0D8J8N4"/>
<comment type="caution">
    <text evidence="3">The sequence shown here is derived from an EMBL/GenBank/DDBJ whole genome shotgun (WGS) entry which is preliminary data.</text>
</comment>
<dbReference type="Gene3D" id="3.10.450.700">
    <property type="match status" value="1"/>
</dbReference>
<dbReference type="SMART" id="SM00712">
    <property type="entry name" value="PUR"/>
    <property type="match status" value="1"/>
</dbReference>
<gene>
    <name evidence="3" type="ORF">LH29_13220</name>
</gene>
<keyword evidence="2 3" id="KW-0238">DNA-binding</keyword>
<dbReference type="GO" id="GO:0000977">
    <property type="term" value="F:RNA polymerase II transcription regulatory region sequence-specific DNA binding"/>
    <property type="evidence" value="ECO:0007669"/>
    <property type="project" value="InterPro"/>
</dbReference>
<name>A0A0D8J8N4_9BACT</name>
<sequence>MESGDTNEGAKFKDSKFKQEIHSKVIRAGKRTYFFDVKSTRNDEYYLTITESKKRFGENGKYSYEKHKIFLYREDFTKFIESLQEVVDFIHGKQPEEIREDVEAQADTEEVAEEEEVSVKDYTNVEFEDI</sequence>
<proteinExistence type="inferred from homology"/>
<dbReference type="STRING" id="1544798.LH29_13220"/>
<dbReference type="EMBL" id="JRHC01000003">
    <property type="protein sequence ID" value="KJF43212.1"/>
    <property type="molecule type" value="Genomic_DNA"/>
</dbReference>
<dbReference type="PATRIC" id="fig|1544798.3.peg.2804"/>
<protein>
    <submittedName>
        <fullName evidence="3">DNA-binding protein</fullName>
    </submittedName>
</protein>
<dbReference type="Proteomes" id="UP000032544">
    <property type="component" value="Unassembled WGS sequence"/>
</dbReference>
<dbReference type="OrthoDB" id="765973at2"/>
<evidence type="ECO:0000256" key="2">
    <source>
        <dbReference type="ARBA" id="ARBA00023125"/>
    </source>
</evidence>